<proteinExistence type="inferred from homology"/>
<feature type="binding site" evidence="13 14">
    <location>
        <position position="66"/>
    </location>
    <ligand>
        <name>[4Fe-4S] cluster</name>
        <dbReference type="ChEBI" id="CHEBI:49883"/>
        <note>4Fe-4S-S-AdoMet</note>
    </ligand>
</feature>
<accession>A0A9W6GP75</accession>
<evidence type="ECO:0000256" key="10">
    <source>
        <dbReference type="ARBA" id="ARBA00023004"/>
    </source>
</evidence>
<evidence type="ECO:0000256" key="14">
    <source>
        <dbReference type="PIRSR" id="PIRSR001619-1"/>
    </source>
</evidence>
<feature type="binding site" evidence="13 14">
    <location>
        <position position="138"/>
    </location>
    <ligand>
        <name>[2Fe-2S] cluster</name>
        <dbReference type="ChEBI" id="CHEBI:190135"/>
    </ligand>
</feature>
<keyword evidence="6 13" id="KW-0949">S-adenosyl-L-methionine</keyword>
<feature type="binding site" evidence="13 14">
    <location>
        <position position="59"/>
    </location>
    <ligand>
        <name>[4Fe-4S] cluster</name>
        <dbReference type="ChEBI" id="CHEBI:49883"/>
        <note>4Fe-4S-S-AdoMet</note>
    </ligand>
</feature>
<dbReference type="Proteomes" id="UP001144471">
    <property type="component" value="Unassembled WGS sequence"/>
</dbReference>
<dbReference type="InterPro" id="IPR007197">
    <property type="entry name" value="rSAM"/>
</dbReference>
<keyword evidence="17" id="KW-1185">Reference proteome</keyword>
<keyword evidence="11 13" id="KW-0411">Iron-sulfur</keyword>
<sequence length="322" mass="35744">MNLRELIDREITREEALELTKLKGSKLMELMAVANEVREKYCGNTIHTCTISNAKSGQCEEDCKFCAQSAHYKTSLTTYDLKGEQVLLDEYNRAEELGSSKFGVVTSGRSIKKGSKEFENIKKFIERAKETDNKVSLCCSIGLLNEEELAELKEAGVTRFHSNLQTSVESYNEIVATTHNIEGRIATIKAAKNVGMAVCSGGIIGMGESWEDRISMAFTLKDLDVDGVPVNILNPIPGTPHGEREHLAMDEILKTIAIYRIIFKDKVIKIGAGREGILKDFMGSAFMCGANGMLVGGYLTVKGRSEAEDFAFMENVRRMWEN</sequence>
<evidence type="ECO:0000256" key="6">
    <source>
        <dbReference type="ARBA" id="ARBA00022691"/>
    </source>
</evidence>
<dbReference type="SFLD" id="SFLDG01278">
    <property type="entry name" value="biotin_synthase_like"/>
    <property type="match status" value="1"/>
</dbReference>
<keyword evidence="10 13" id="KW-0408">Iron</keyword>
<keyword evidence="4 13" id="KW-0004">4Fe-4S</keyword>
<evidence type="ECO:0000313" key="17">
    <source>
        <dbReference type="Proteomes" id="UP001144471"/>
    </source>
</evidence>
<comment type="cofactor">
    <cofactor evidence="13">
        <name>[2Fe-2S] cluster</name>
        <dbReference type="ChEBI" id="CHEBI:190135"/>
    </cofactor>
    <text evidence="13">Binds 1 [2Fe-2S] cluster. The cluster is coordinated with 3 cysteines and 1 arginine.</text>
</comment>
<dbReference type="RefSeq" id="WP_281837142.1">
    <property type="nucleotide sequence ID" value="NZ_BSDY01000019.1"/>
</dbReference>
<dbReference type="EC" id="2.8.1.6" evidence="3 13"/>
<dbReference type="InterPro" id="IPR006638">
    <property type="entry name" value="Elp3/MiaA/NifB-like_rSAM"/>
</dbReference>
<feature type="binding site" evidence="13 14">
    <location>
        <position position="63"/>
    </location>
    <ligand>
        <name>[4Fe-4S] cluster</name>
        <dbReference type="ChEBI" id="CHEBI:49883"/>
        <note>4Fe-4S-S-AdoMet</note>
    </ligand>
</feature>
<keyword evidence="9 13" id="KW-0093">Biotin biosynthesis</keyword>
<comment type="catalytic activity">
    <reaction evidence="12 13">
        <text>(4R,5S)-dethiobiotin + (sulfur carrier)-SH + 2 reduced [2Fe-2S]-[ferredoxin] + 2 S-adenosyl-L-methionine = (sulfur carrier)-H + biotin + 2 5'-deoxyadenosine + 2 L-methionine + 2 oxidized [2Fe-2S]-[ferredoxin]</text>
        <dbReference type="Rhea" id="RHEA:22060"/>
        <dbReference type="Rhea" id="RHEA-COMP:10000"/>
        <dbReference type="Rhea" id="RHEA-COMP:10001"/>
        <dbReference type="Rhea" id="RHEA-COMP:14737"/>
        <dbReference type="Rhea" id="RHEA-COMP:14739"/>
        <dbReference type="ChEBI" id="CHEBI:17319"/>
        <dbReference type="ChEBI" id="CHEBI:29917"/>
        <dbReference type="ChEBI" id="CHEBI:33737"/>
        <dbReference type="ChEBI" id="CHEBI:33738"/>
        <dbReference type="ChEBI" id="CHEBI:57586"/>
        <dbReference type="ChEBI" id="CHEBI:57844"/>
        <dbReference type="ChEBI" id="CHEBI:59789"/>
        <dbReference type="ChEBI" id="CHEBI:64428"/>
        <dbReference type="ChEBI" id="CHEBI:149473"/>
        <dbReference type="EC" id="2.8.1.6"/>
    </reaction>
</comment>
<feature type="domain" description="Radical SAM core" evidence="15">
    <location>
        <begin position="41"/>
        <end position="274"/>
    </location>
</feature>
<dbReference type="GO" id="GO:0051539">
    <property type="term" value="F:4 iron, 4 sulfur cluster binding"/>
    <property type="evidence" value="ECO:0007669"/>
    <property type="project" value="UniProtKB-KW"/>
</dbReference>
<dbReference type="EMBL" id="BSDY01000019">
    <property type="protein sequence ID" value="GLI57494.1"/>
    <property type="molecule type" value="Genomic_DNA"/>
</dbReference>
<comment type="caution">
    <text evidence="13">Lacks conserved residue(s) required for the propagation of feature annotation.</text>
</comment>
<evidence type="ECO:0000256" key="8">
    <source>
        <dbReference type="ARBA" id="ARBA00022723"/>
    </source>
</evidence>
<dbReference type="GO" id="GO:0004076">
    <property type="term" value="F:biotin synthase activity"/>
    <property type="evidence" value="ECO:0007669"/>
    <property type="project" value="UniProtKB-UniRule"/>
</dbReference>
<dbReference type="SMART" id="SM00876">
    <property type="entry name" value="BATS"/>
    <property type="match status" value="1"/>
</dbReference>
<evidence type="ECO:0000256" key="2">
    <source>
        <dbReference type="ARBA" id="ARBA00010765"/>
    </source>
</evidence>
<dbReference type="GO" id="GO:0009102">
    <property type="term" value="P:biotin biosynthetic process"/>
    <property type="evidence" value="ECO:0007669"/>
    <property type="project" value="UniProtKB-UniRule"/>
</dbReference>
<evidence type="ECO:0000256" key="13">
    <source>
        <dbReference type="HAMAP-Rule" id="MF_01694"/>
    </source>
</evidence>
<comment type="cofactor">
    <cofactor evidence="13 14">
        <name>[4Fe-4S] cluster</name>
        <dbReference type="ChEBI" id="CHEBI:49883"/>
    </cofactor>
    <text evidence="13 14">Binds 1 [4Fe-4S] cluster. The cluster is coordinated with 3 cysteines and an exchangeable S-adenosyl-L-methionine.</text>
</comment>
<comment type="subunit">
    <text evidence="13">Homodimer.</text>
</comment>
<dbReference type="SUPFAM" id="SSF102114">
    <property type="entry name" value="Radical SAM enzymes"/>
    <property type="match status" value="1"/>
</dbReference>
<gene>
    <name evidence="13 16" type="primary">bioB</name>
    <name evidence="16" type="ORF">PM10SUCC1_30080</name>
</gene>
<dbReference type="HAMAP" id="MF_01694">
    <property type="entry name" value="BioB"/>
    <property type="match status" value="1"/>
</dbReference>
<evidence type="ECO:0000256" key="12">
    <source>
        <dbReference type="ARBA" id="ARBA00051157"/>
    </source>
</evidence>
<organism evidence="16 17">
    <name type="scientific">Propionigenium maris DSM 9537</name>
    <dbReference type="NCBI Taxonomy" id="1123000"/>
    <lineage>
        <taxon>Bacteria</taxon>
        <taxon>Fusobacteriati</taxon>
        <taxon>Fusobacteriota</taxon>
        <taxon>Fusobacteriia</taxon>
        <taxon>Fusobacteriales</taxon>
        <taxon>Fusobacteriaceae</taxon>
        <taxon>Propionigenium</taxon>
    </lineage>
</organism>
<dbReference type="GO" id="GO:0051537">
    <property type="term" value="F:2 iron, 2 sulfur cluster binding"/>
    <property type="evidence" value="ECO:0007669"/>
    <property type="project" value="UniProtKB-KW"/>
</dbReference>
<dbReference type="PIRSF" id="PIRSF001619">
    <property type="entry name" value="Biotin_synth"/>
    <property type="match status" value="1"/>
</dbReference>
<comment type="similarity">
    <text evidence="2 13">Belongs to the radical SAM superfamily. Biotin synthase family.</text>
</comment>
<dbReference type="InterPro" id="IPR002684">
    <property type="entry name" value="Biotin_synth/BioAB"/>
</dbReference>
<keyword evidence="5 13" id="KW-0808">Transferase</keyword>
<evidence type="ECO:0000256" key="11">
    <source>
        <dbReference type="ARBA" id="ARBA00023014"/>
    </source>
</evidence>
<dbReference type="PANTHER" id="PTHR22976:SF2">
    <property type="entry name" value="BIOTIN SYNTHASE, MITOCHONDRIAL"/>
    <property type="match status" value="1"/>
</dbReference>
<dbReference type="InterPro" id="IPR010722">
    <property type="entry name" value="BATS_dom"/>
</dbReference>
<evidence type="ECO:0000259" key="15">
    <source>
        <dbReference type="PROSITE" id="PS51918"/>
    </source>
</evidence>
<evidence type="ECO:0000313" key="16">
    <source>
        <dbReference type="EMBL" id="GLI57494.1"/>
    </source>
</evidence>
<evidence type="ECO:0000256" key="9">
    <source>
        <dbReference type="ARBA" id="ARBA00022756"/>
    </source>
</evidence>
<reference evidence="16" key="1">
    <citation type="submission" date="2022-12" db="EMBL/GenBank/DDBJ databases">
        <title>Reference genome sequencing for broad-spectrum identification of bacterial and archaeal isolates by mass spectrometry.</title>
        <authorList>
            <person name="Sekiguchi Y."/>
            <person name="Tourlousse D.M."/>
        </authorList>
    </citation>
    <scope>NUCLEOTIDE SEQUENCE</scope>
    <source>
        <strain evidence="16">10succ1</strain>
    </source>
</reference>
<dbReference type="AlphaFoldDB" id="A0A9W6GP75"/>
<dbReference type="PANTHER" id="PTHR22976">
    <property type="entry name" value="BIOTIN SYNTHASE"/>
    <property type="match status" value="1"/>
</dbReference>
<dbReference type="CDD" id="cd01335">
    <property type="entry name" value="Radical_SAM"/>
    <property type="match status" value="1"/>
</dbReference>
<keyword evidence="8 13" id="KW-0479">Metal-binding</keyword>
<dbReference type="Gene3D" id="3.20.20.70">
    <property type="entry name" value="Aldolase class I"/>
    <property type="match status" value="1"/>
</dbReference>
<evidence type="ECO:0000256" key="5">
    <source>
        <dbReference type="ARBA" id="ARBA00022679"/>
    </source>
</evidence>
<evidence type="ECO:0000256" key="7">
    <source>
        <dbReference type="ARBA" id="ARBA00022714"/>
    </source>
</evidence>
<comment type="caution">
    <text evidence="16">The sequence shown here is derived from an EMBL/GenBank/DDBJ whole genome shotgun (WGS) entry which is preliminary data.</text>
</comment>
<comment type="pathway">
    <text evidence="1 13">Cofactor biosynthesis; biotin biosynthesis; biotin from 7,8-diaminononanoate: step 2/2.</text>
</comment>
<dbReference type="SMART" id="SM00729">
    <property type="entry name" value="Elp3"/>
    <property type="match status" value="1"/>
</dbReference>
<comment type="cofactor">
    <cofactor evidence="14">
        <name>[2Fe-2S] cluster</name>
        <dbReference type="ChEBI" id="CHEBI:190135"/>
    </cofactor>
    <text evidence="14">Binds 1 [2Fe-2S] cluster. The cluster is coordinated with 3 cysteines and 1 arginine.</text>
</comment>
<dbReference type="InterPro" id="IPR024177">
    <property type="entry name" value="Biotin_synthase"/>
</dbReference>
<evidence type="ECO:0000256" key="3">
    <source>
        <dbReference type="ARBA" id="ARBA00012236"/>
    </source>
</evidence>
<evidence type="ECO:0000256" key="4">
    <source>
        <dbReference type="ARBA" id="ARBA00022485"/>
    </source>
</evidence>
<protein>
    <recommendedName>
        <fullName evidence="3 13">Biotin synthase</fullName>
        <ecNumber evidence="3 13">2.8.1.6</ecNumber>
    </recommendedName>
</protein>
<dbReference type="GO" id="GO:0005506">
    <property type="term" value="F:iron ion binding"/>
    <property type="evidence" value="ECO:0007669"/>
    <property type="project" value="UniProtKB-UniRule"/>
</dbReference>
<evidence type="ECO:0000256" key="1">
    <source>
        <dbReference type="ARBA" id="ARBA00004942"/>
    </source>
</evidence>
<dbReference type="InterPro" id="IPR013785">
    <property type="entry name" value="Aldolase_TIM"/>
</dbReference>
<dbReference type="SFLD" id="SFLDG01060">
    <property type="entry name" value="BATS_domain_containing"/>
    <property type="match status" value="1"/>
</dbReference>
<comment type="function">
    <text evidence="13">Catalyzes the conversion of dethiobiotin (DTB) to biotin by the insertion of a sulfur atom into dethiobiotin via a radical-based mechanism.</text>
</comment>
<feature type="binding site" evidence="13 14">
    <location>
        <position position="199"/>
    </location>
    <ligand>
        <name>[2Fe-2S] cluster</name>
        <dbReference type="ChEBI" id="CHEBI:190135"/>
    </ligand>
</feature>
<dbReference type="PROSITE" id="PS51918">
    <property type="entry name" value="RADICAL_SAM"/>
    <property type="match status" value="1"/>
</dbReference>
<feature type="binding site" evidence="13 14">
    <location>
        <position position="269"/>
    </location>
    <ligand>
        <name>[2Fe-2S] cluster</name>
        <dbReference type="ChEBI" id="CHEBI:190135"/>
    </ligand>
</feature>
<dbReference type="Pfam" id="PF06968">
    <property type="entry name" value="BATS"/>
    <property type="match status" value="1"/>
</dbReference>
<keyword evidence="7 13" id="KW-0001">2Fe-2S</keyword>
<dbReference type="SFLD" id="SFLDS00029">
    <property type="entry name" value="Radical_SAM"/>
    <property type="match status" value="1"/>
</dbReference>
<dbReference type="NCBIfam" id="TIGR00433">
    <property type="entry name" value="bioB"/>
    <property type="match status" value="1"/>
</dbReference>
<dbReference type="InterPro" id="IPR058240">
    <property type="entry name" value="rSAM_sf"/>
</dbReference>
<name>A0A9W6GP75_9FUSO</name>
<dbReference type="Pfam" id="PF04055">
    <property type="entry name" value="Radical_SAM"/>
    <property type="match status" value="1"/>
</dbReference>